<dbReference type="Proteomes" id="UP001476798">
    <property type="component" value="Unassembled WGS sequence"/>
</dbReference>
<gene>
    <name evidence="2" type="ORF">GOODEAATRI_025443</name>
</gene>
<evidence type="ECO:0000313" key="2">
    <source>
        <dbReference type="EMBL" id="MEQ2189452.1"/>
    </source>
</evidence>
<name>A0ABV0Q0Y7_9TELE</name>
<reference evidence="2 3" key="1">
    <citation type="submission" date="2021-06" db="EMBL/GenBank/DDBJ databases">
        <authorList>
            <person name="Palmer J.M."/>
        </authorList>
    </citation>
    <scope>NUCLEOTIDE SEQUENCE [LARGE SCALE GENOMIC DNA]</scope>
    <source>
        <strain evidence="2 3">GA_2019</strain>
        <tissue evidence="2">Muscle</tissue>
    </source>
</reference>
<accession>A0ABV0Q0Y7</accession>
<dbReference type="EMBL" id="JAHRIO010092953">
    <property type="protein sequence ID" value="MEQ2189452.1"/>
    <property type="molecule type" value="Genomic_DNA"/>
</dbReference>
<feature type="non-terminal residue" evidence="2">
    <location>
        <position position="1"/>
    </location>
</feature>
<keyword evidence="3" id="KW-1185">Reference proteome</keyword>
<protein>
    <submittedName>
        <fullName evidence="2">Uncharacterized protein</fullName>
    </submittedName>
</protein>
<feature type="region of interest" description="Disordered" evidence="1">
    <location>
        <begin position="26"/>
        <end position="50"/>
    </location>
</feature>
<evidence type="ECO:0000256" key="1">
    <source>
        <dbReference type="SAM" id="MobiDB-lite"/>
    </source>
</evidence>
<organism evidence="2 3">
    <name type="scientific">Goodea atripinnis</name>
    <dbReference type="NCBI Taxonomy" id="208336"/>
    <lineage>
        <taxon>Eukaryota</taxon>
        <taxon>Metazoa</taxon>
        <taxon>Chordata</taxon>
        <taxon>Craniata</taxon>
        <taxon>Vertebrata</taxon>
        <taxon>Euteleostomi</taxon>
        <taxon>Actinopterygii</taxon>
        <taxon>Neopterygii</taxon>
        <taxon>Teleostei</taxon>
        <taxon>Neoteleostei</taxon>
        <taxon>Acanthomorphata</taxon>
        <taxon>Ovalentaria</taxon>
        <taxon>Atherinomorphae</taxon>
        <taxon>Cyprinodontiformes</taxon>
        <taxon>Goodeidae</taxon>
        <taxon>Goodea</taxon>
    </lineage>
</organism>
<comment type="caution">
    <text evidence="2">The sequence shown here is derived from an EMBL/GenBank/DDBJ whole genome shotgun (WGS) entry which is preliminary data.</text>
</comment>
<sequence>ESGTPWSFQKEWLPPTHTHAVCAVTRRQTQERREDPQSSGEILHLGRKPSDTDMATMQDQELNLHTIKELVASGLMEVIWMTGILVGSTFALPTGVIEIGPPTGTVLQGTPGLLIKHCRLHTQRVFVRLDPWDVYRKHIRLPSLMTEGRPQGTQTPDTIDHAKQTTIYILKQLQKFMVTEEDLSGSKRPKR</sequence>
<proteinExistence type="predicted"/>
<evidence type="ECO:0000313" key="3">
    <source>
        <dbReference type="Proteomes" id="UP001476798"/>
    </source>
</evidence>